<dbReference type="Pfam" id="PF14310">
    <property type="entry name" value="Fn3-like"/>
    <property type="match status" value="1"/>
</dbReference>
<gene>
    <name evidence="6" type="primary">bglX_2</name>
    <name evidence="6" type="ORF">STSP_64240</name>
</gene>
<dbReference type="PROSITE" id="PS00775">
    <property type="entry name" value="GLYCOSYL_HYDROL_F3"/>
    <property type="match status" value="1"/>
</dbReference>
<sequence length="772" mass="81362">MNPWNDTSLDADERVKALMAEMTRAEKLAQLGSYWAKANVGNGDARVAPIEEALAARSGESAALAHGIGHLTRPYGTRPLTAEEGRAELVRLQRLLIDGTRLGIPAIAHEECLTGFAAFGATVYPTPLAWAATFDTGLVEEMGAAIGRDMASVGVHQGLAPVLDVVRDYRWGRVEETLGEDPYLTGLIGTAYVRGVQSQGVVATLKHFAGHAASRGARNHAPVSIGAREMADVILPPFEMAVREGAVGSVMNTYTDQDGVPACADQSLLTGVLRDQWGFTGTVVSDYGSIAFLRTMHRVAATEADAARLALTAGMDIELPNTRCYGDPLAQQLDERQVAPELLDRAVERVLHQKLQLGLLDADYTPEADAGVGTPVDLDPPANRTLARTIAERSVVLLANEGAALPLDGARTPAIALIGPGADDSGTFLGCYSFPNHVLPKYPGHPAGLALPSLREALTAELPDITFTYEQGCTVSGNDRSGLPAAVRAAASADLALVVVGDRSGMFGNGTSGEGCDAPDLKLPGVQVDLVEEVLATGTPVVLLVVSGRPYALGGLAERCAAVVQAFMPGEEGGPALARVLSGRVSPSGKLPVQIPATPGSNPGTYLNPPLGRYSEGISVLDNTPLYPFGHGISYTSFGYEDLHVADEGRVPTDGFIEVSCLVRNTGERAGREIVQLYYDDPVAQVARPTQQLVAFDVVDLEPGAQTRVTFRVHADQTSYTKGASGDGQRIVEPGTIRLMLGSSSGDIRLSADIELTGPQRRVGADRHLTHS</sequence>
<dbReference type="Pfam" id="PF01915">
    <property type="entry name" value="Glyco_hydro_3_C"/>
    <property type="match status" value="1"/>
</dbReference>
<dbReference type="PANTHER" id="PTHR42715:SF10">
    <property type="entry name" value="BETA-GLUCOSIDASE"/>
    <property type="match status" value="1"/>
</dbReference>
<dbReference type="AlphaFoldDB" id="A0A177HJ47"/>
<dbReference type="InterPro" id="IPR013783">
    <property type="entry name" value="Ig-like_fold"/>
</dbReference>
<dbReference type="OrthoDB" id="9803863at2"/>
<evidence type="ECO:0000256" key="2">
    <source>
        <dbReference type="ARBA" id="ARBA00022801"/>
    </source>
</evidence>
<dbReference type="InterPro" id="IPR017853">
    <property type="entry name" value="GH"/>
</dbReference>
<dbReference type="Gene3D" id="3.40.50.1700">
    <property type="entry name" value="Glycoside hydrolase family 3 C-terminal domain"/>
    <property type="match status" value="1"/>
</dbReference>
<dbReference type="Pfam" id="PF00933">
    <property type="entry name" value="Glyco_hydro_3"/>
    <property type="match status" value="1"/>
</dbReference>
<dbReference type="Gene3D" id="2.60.40.10">
    <property type="entry name" value="Immunoglobulins"/>
    <property type="match status" value="1"/>
</dbReference>
<evidence type="ECO:0000259" key="5">
    <source>
        <dbReference type="SMART" id="SM01217"/>
    </source>
</evidence>
<dbReference type="InterPro" id="IPR036881">
    <property type="entry name" value="Glyco_hydro_3_C_sf"/>
</dbReference>
<dbReference type="Gene3D" id="3.20.20.300">
    <property type="entry name" value="Glycoside hydrolase, family 3, N-terminal domain"/>
    <property type="match status" value="1"/>
</dbReference>
<evidence type="ECO:0000313" key="6">
    <source>
        <dbReference type="EMBL" id="OAH10168.1"/>
    </source>
</evidence>
<accession>A0A177HJ47</accession>
<reference evidence="6 7" key="1">
    <citation type="submission" date="2015-12" db="EMBL/GenBank/DDBJ databases">
        <title>Genome sequence of Streptomyces sp. G25.</title>
        <authorList>
            <person name="Poehlein A."/>
            <person name="Roettig A."/>
            <person name="Hiessl S."/>
            <person name="Hauschild P."/>
            <person name="Schauer J."/>
            <person name="Madkour M.H."/>
            <person name="Al-Ansari A.M."/>
            <person name="Almakishah N.H."/>
            <person name="Steinbuechel A."/>
            <person name="Daniel R."/>
        </authorList>
    </citation>
    <scope>NUCLEOTIDE SEQUENCE [LARGE SCALE GENOMIC DNA]</scope>
    <source>
        <strain evidence="7">G25(2015)</strain>
    </source>
</reference>
<dbReference type="InterPro" id="IPR050288">
    <property type="entry name" value="Cellulose_deg_GH3"/>
</dbReference>
<dbReference type="PANTHER" id="PTHR42715">
    <property type="entry name" value="BETA-GLUCOSIDASE"/>
    <property type="match status" value="1"/>
</dbReference>
<dbReference type="InterPro" id="IPR002772">
    <property type="entry name" value="Glyco_hydro_3_C"/>
</dbReference>
<keyword evidence="3" id="KW-0119">Carbohydrate metabolism</keyword>
<dbReference type="PATRIC" id="fig|1716141.3.peg.6768"/>
<dbReference type="STRING" id="1716141.STSP_64240"/>
<organism evidence="6 7">
    <name type="scientific">Streptomyces jeddahensis</name>
    <dbReference type="NCBI Taxonomy" id="1716141"/>
    <lineage>
        <taxon>Bacteria</taxon>
        <taxon>Bacillati</taxon>
        <taxon>Actinomycetota</taxon>
        <taxon>Actinomycetes</taxon>
        <taxon>Kitasatosporales</taxon>
        <taxon>Streptomycetaceae</taxon>
        <taxon>Streptomyces</taxon>
    </lineage>
</organism>
<comment type="similarity">
    <text evidence="1 4">Belongs to the glycosyl hydrolase 3 family.</text>
</comment>
<dbReference type="EC" id="3.2.1.21" evidence="6"/>
<dbReference type="GO" id="GO:0008422">
    <property type="term" value="F:beta-glucosidase activity"/>
    <property type="evidence" value="ECO:0007669"/>
    <property type="project" value="UniProtKB-EC"/>
</dbReference>
<name>A0A177HJ47_9ACTN</name>
<dbReference type="InterPro" id="IPR036962">
    <property type="entry name" value="Glyco_hydro_3_N_sf"/>
</dbReference>
<dbReference type="GO" id="GO:0005975">
    <property type="term" value="P:carbohydrate metabolic process"/>
    <property type="evidence" value="ECO:0007669"/>
    <property type="project" value="InterPro"/>
</dbReference>
<dbReference type="InterPro" id="IPR001764">
    <property type="entry name" value="Glyco_hydro_3_N"/>
</dbReference>
<dbReference type="RefSeq" id="WP_067284417.1">
    <property type="nucleotide sequence ID" value="NZ_LOHS01000156.1"/>
</dbReference>
<dbReference type="Proteomes" id="UP000077381">
    <property type="component" value="Unassembled WGS sequence"/>
</dbReference>
<proteinExistence type="inferred from homology"/>
<dbReference type="SUPFAM" id="SSF51445">
    <property type="entry name" value="(Trans)glycosidases"/>
    <property type="match status" value="1"/>
</dbReference>
<dbReference type="PRINTS" id="PR00133">
    <property type="entry name" value="GLHYDRLASE3"/>
</dbReference>
<comment type="caution">
    <text evidence="6">The sequence shown here is derived from an EMBL/GenBank/DDBJ whole genome shotgun (WGS) entry which is preliminary data.</text>
</comment>
<keyword evidence="2 4" id="KW-0378">Hydrolase</keyword>
<evidence type="ECO:0000256" key="4">
    <source>
        <dbReference type="RuleBase" id="RU361161"/>
    </source>
</evidence>
<feature type="domain" description="Fibronectin type III-like" evidence="5">
    <location>
        <begin position="673"/>
        <end position="745"/>
    </location>
</feature>
<dbReference type="InterPro" id="IPR026891">
    <property type="entry name" value="Fn3-like"/>
</dbReference>
<dbReference type="EMBL" id="LOHS01000156">
    <property type="protein sequence ID" value="OAH10168.1"/>
    <property type="molecule type" value="Genomic_DNA"/>
</dbReference>
<keyword evidence="7" id="KW-1185">Reference proteome</keyword>
<dbReference type="SMART" id="SM01217">
    <property type="entry name" value="Fn3_like"/>
    <property type="match status" value="1"/>
</dbReference>
<protein>
    <submittedName>
        <fullName evidence="6">Periplasmic beta-glucosidase</fullName>
        <ecNumber evidence="6">3.2.1.21</ecNumber>
    </submittedName>
</protein>
<keyword evidence="4 6" id="KW-0326">Glycosidase</keyword>
<dbReference type="InterPro" id="IPR019800">
    <property type="entry name" value="Glyco_hydro_3_AS"/>
</dbReference>
<evidence type="ECO:0000256" key="1">
    <source>
        <dbReference type="ARBA" id="ARBA00005336"/>
    </source>
</evidence>
<evidence type="ECO:0000256" key="3">
    <source>
        <dbReference type="ARBA" id="ARBA00023277"/>
    </source>
</evidence>
<dbReference type="SUPFAM" id="SSF52279">
    <property type="entry name" value="Beta-D-glucan exohydrolase, C-terminal domain"/>
    <property type="match status" value="1"/>
</dbReference>
<evidence type="ECO:0000313" key="7">
    <source>
        <dbReference type="Proteomes" id="UP000077381"/>
    </source>
</evidence>